<name>A0ABY8SNR2_9BURK</name>
<dbReference type="Proteomes" id="UP001240697">
    <property type="component" value="Chromosome"/>
</dbReference>
<keyword evidence="4" id="KW-0175">Coiled coil</keyword>
<sequence length="145" mass="16131">MKIGELAQRTGLAASRIRFYERIGLLRPPQRQANGYRSYPEEAVVTLGLIATAQQAGFSLEELRQLLPGNLSQWRHDELLGTLRQKVASIDQLLAQLTRNRAELQALMVQIEARPQGLDCAGNARRVIAQMQLPGRKKKSGEAAD</sequence>
<feature type="coiled-coil region" evidence="4">
    <location>
        <begin position="87"/>
        <end position="114"/>
    </location>
</feature>
<keyword evidence="1" id="KW-0805">Transcription regulation</keyword>
<accession>A0ABY8SNR2</accession>
<dbReference type="InterPro" id="IPR009061">
    <property type="entry name" value="DNA-bd_dom_put_sf"/>
</dbReference>
<feature type="domain" description="HTH merR-type" evidence="5">
    <location>
        <begin position="1"/>
        <end position="69"/>
    </location>
</feature>
<keyword evidence="7" id="KW-1185">Reference proteome</keyword>
<keyword evidence="3" id="KW-0804">Transcription</keyword>
<dbReference type="InterPro" id="IPR000551">
    <property type="entry name" value="MerR-type_HTH_dom"/>
</dbReference>
<dbReference type="SMART" id="SM00422">
    <property type="entry name" value="HTH_MERR"/>
    <property type="match status" value="1"/>
</dbReference>
<keyword evidence="2" id="KW-0238">DNA-binding</keyword>
<evidence type="ECO:0000313" key="7">
    <source>
        <dbReference type="Proteomes" id="UP001240697"/>
    </source>
</evidence>
<dbReference type="RefSeq" id="WP_283484760.1">
    <property type="nucleotide sequence ID" value="NZ_CP125947.1"/>
</dbReference>
<dbReference type="Pfam" id="PF13411">
    <property type="entry name" value="MerR_1"/>
    <property type="match status" value="1"/>
</dbReference>
<dbReference type="EMBL" id="CP125947">
    <property type="protein sequence ID" value="WHS63604.1"/>
    <property type="molecule type" value="Genomic_DNA"/>
</dbReference>
<evidence type="ECO:0000256" key="1">
    <source>
        <dbReference type="ARBA" id="ARBA00023015"/>
    </source>
</evidence>
<evidence type="ECO:0000256" key="3">
    <source>
        <dbReference type="ARBA" id="ARBA00023163"/>
    </source>
</evidence>
<protein>
    <submittedName>
        <fullName evidence="6">MerR family transcriptional regulator</fullName>
    </submittedName>
</protein>
<reference evidence="6 7" key="1">
    <citation type="submission" date="2023-05" db="EMBL/GenBank/DDBJ databases">
        <authorList>
            <person name="Yin Y."/>
            <person name="Lu Z."/>
        </authorList>
    </citation>
    <scope>NUCLEOTIDE SEQUENCE [LARGE SCALE GENOMIC DNA]</scope>
    <source>
        <strain evidence="6 7">ZM22</strain>
    </source>
</reference>
<dbReference type="PANTHER" id="PTHR30204">
    <property type="entry name" value="REDOX-CYCLING DRUG-SENSING TRANSCRIPTIONAL ACTIVATOR SOXR"/>
    <property type="match status" value="1"/>
</dbReference>
<evidence type="ECO:0000256" key="4">
    <source>
        <dbReference type="SAM" id="Coils"/>
    </source>
</evidence>
<evidence type="ECO:0000313" key="6">
    <source>
        <dbReference type="EMBL" id="WHS63604.1"/>
    </source>
</evidence>
<organism evidence="6 7">
    <name type="scientific">Comamonas resistens</name>
    <dbReference type="NCBI Taxonomy" id="3046670"/>
    <lineage>
        <taxon>Bacteria</taxon>
        <taxon>Pseudomonadati</taxon>
        <taxon>Pseudomonadota</taxon>
        <taxon>Betaproteobacteria</taxon>
        <taxon>Burkholderiales</taxon>
        <taxon>Comamonadaceae</taxon>
        <taxon>Comamonas</taxon>
    </lineage>
</organism>
<dbReference type="SUPFAM" id="SSF46955">
    <property type="entry name" value="Putative DNA-binding domain"/>
    <property type="match status" value="1"/>
</dbReference>
<evidence type="ECO:0000259" key="5">
    <source>
        <dbReference type="PROSITE" id="PS50937"/>
    </source>
</evidence>
<proteinExistence type="predicted"/>
<dbReference type="PRINTS" id="PR00040">
    <property type="entry name" value="HTHMERR"/>
</dbReference>
<dbReference type="PROSITE" id="PS00552">
    <property type="entry name" value="HTH_MERR_1"/>
    <property type="match status" value="1"/>
</dbReference>
<dbReference type="InterPro" id="IPR047057">
    <property type="entry name" value="MerR_fam"/>
</dbReference>
<dbReference type="PROSITE" id="PS50937">
    <property type="entry name" value="HTH_MERR_2"/>
    <property type="match status" value="1"/>
</dbReference>
<evidence type="ECO:0000256" key="2">
    <source>
        <dbReference type="ARBA" id="ARBA00023125"/>
    </source>
</evidence>
<dbReference type="Gene3D" id="1.10.1660.10">
    <property type="match status" value="1"/>
</dbReference>
<gene>
    <name evidence="6" type="ORF">QMY55_13735</name>
</gene>
<dbReference type="PANTHER" id="PTHR30204:SF94">
    <property type="entry name" value="HEAVY METAL-DEPENDENT TRANSCRIPTIONAL REGULATOR HI_0293-RELATED"/>
    <property type="match status" value="1"/>
</dbReference>